<feature type="region of interest" description="Disordered" evidence="1">
    <location>
        <begin position="161"/>
        <end position="192"/>
    </location>
</feature>
<protein>
    <submittedName>
        <fullName evidence="2">Uncharacterized protein</fullName>
    </submittedName>
</protein>
<keyword evidence="3" id="KW-1185">Reference proteome</keyword>
<accession>A0AAW0PY05</accession>
<evidence type="ECO:0000313" key="2">
    <source>
        <dbReference type="EMBL" id="KAK7939589.1"/>
    </source>
</evidence>
<dbReference type="AlphaFoldDB" id="A0AAW0PY05"/>
<evidence type="ECO:0000256" key="1">
    <source>
        <dbReference type="SAM" id="MobiDB-lite"/>
    </source>
</evidence>
<dbReference type="EMBL" id="JBBPFD010000002">
    <property type="protein sequence ID" value="KAK7939589.1"/>
    <property type="molecule type" value="Genomic_DNA"/>
</dbReference>
<name>A0AAW0PY05_9GOBI</name>
<reference evidence="3" key="1">
    <citation type="submission" date="2024-04" db="EMBL/GenBank/DDBJ databases">
        <title>Salinicola lusitanus LLJ914,a marine bacterium isolated from the Okinawa Trough.</title>
        <authorList>
            <person name="Li J."/>
        </authorList>
    </citation>
    <scope>NUCLEOTIDE SEQUENCE [LARGE SCALE GENOMIC DNA]</scope>
</reference>
<proteinExistence type="predicted"/>
<sequence length="192" mass="21345">MQGVLKKERREALLDMLLVVGETASRRFPPLPETKAADQTSQRSNRFTRVDLVLHARPLNSYISSEGYALRLTANVTANSCPPPHVAERAMVMGRDRGCDPGVIYTSRHADKYNARLKFTVNHPLPLSSFWPNPLSGRDLREDESSEHKRDVAFFVSERISMHTQPAPASSPPLEAHSGAAPAPIIPSVRQR</sequence>
<organism evidence="2 3">
    <name type="scientific">Mugilogobius chulae</name>
    <name type="common">yellowstripe goby</name>
    <dbReference type="NCBI Taxonomy" id="88201"/>
    <lineage>
        <taxon>Eukaryota</taxon>
        <taxon>Metazoa</taxon>
        <taxon>Chordata</taxon>
        <taxon>Craniata</taxon>
        <taxon>Vertebrata</taxon>
        <taxon>Euteleostomi</taxon>
        <taxon>Actinopterygii</taxon>
        <taxon>Neopterygii</taxon>
        <taxon>Teleostei</taxon>
        <taxon>Neoteleostei</taxon>
        <taxon>Acanthomorphata</taxon>
        <taxon>Gobiaria</taxon>
        <taxon>Gobiiformes</taxon>
        <taxon>Gobioidei</taxon>
        <taxon>Gobiidae</taxon>
        <taxon>Gobionellinae</taxon>
        <taxon>Mugilogobius</taxon>
    </lineage>
</organism>
<dbReference type="Proteomes" id="UP001460270">
    <property type="component" value="Unassembled WGS sequence"/>
</dbReference>
<gene>
    <name evidence="2" type="ORF">WMY93_002915</name>
</gene>
<evidence type="ECO:0000313" key="3">
    <source>
        <dbReference type="Proteomes" id="UP001460270"/>
    </source>
</evidence>
<comment type="caution">
    <text evidence="2">The sequence shown here is derived from an EMBL/GenBank/DDBJ whole genome shotgun (WGS) entry which is preliminary data.</text>
</comment>